<organism evidence="2 3">
    <name type="scientific">Acinetobacter pseudolwoffii</name>
    <dbReference type="NCBI Taxonomy" id="2053287"/>
    <lineage>
        <taxon>Bacteria</taxon>
        <taxon>Pseudomonadati</taxon>
        <taxon>Pseudomonadota</taxon>
        <taxon>Gammaproteobacteria</taxon>
        <taxon>Moraxellales</taxon>
        <taxon>Moraxellaceae</taxon>
        <taxon>Acinetobacter</taxon>
    </lineage>
</organism>
<accession>A0A2H9UKV5</accession>
<evidence type="ECO:0000259" key="1">
    <source>
        <dbReference type="Pfam" id="PF13476"/>
    </source>
</evidence>
<dbReference type="Gene3D" id="3.40.50.300">
    <property type="entry name" value="P-loop containing nucleotide triphosphate hydrolases"/>
    <property type="match status" value="1"/>
</dbReference>
<feature type="domain" description="Rad50/SbcC-type AAA" evidence="1">
    <location>
        <begin position="6"/>
        <end position="262"/>
    </location>
</feature>
<name>A0A2H9UKV5_9GAMM</name>
<reference evidence="2 3" key="1">
    <citation type="submission" date="2017-11" db="EMBL/GenBank/DDBJ databases">
        <authorList>
            <person name="Han C.G."/>
        </authorList>
    </citation>
    <scope>NUCLEOTIDE SEQUENCE [LARGE SCALE GENOMIC DNA]</scope>
    <source>
        <strain evidence="2 3">ANC 5347</strain>
    </source>
</reference>
<reference evidence="2 3" key="2">
    <citation type="submission" date="2017-12" db="EMBL/GenBank/DDBJ databases">
        <title>Revising the taxonomy of the Acinetobacter lwoffii group: the description of Acinetobacter pseudolwoffii sp. nov. and emended description of Acinetobacter lwoffii.</title>
        <authorList>
            <person name="Nemec A."/>
        </authorList>
    </citation>
    <scope>NUCLEOTIDE SEQUENCE [LARGE SCALE GENOMIC DNA]</scope>
    <source>
        <strain evidence="2 3">ANC 5347</strain>
    </source>
</reference>
<dbReference type="GO" id="GO:0016887">
    <property type="term" value="F:ATP hydrolysis activity"/>
    <property type="evidence" value="ECO:0007669"/>
    <property type="project" value="InterPro"/>
</dbReference>
<dbReference type="AlphaFoldDB" id="A0A2H9UKV5"/>
<dbReference type="InterPro" id="IPR027417">
    <property type="entry name" value="P-loop_NTPase"/>
</dbReference>
<evidence type="ECO:0000313" key="3">
    <source>
        <dbReference type="Proteomes" id="UP000242351"/>
    </source>
</evidence>
<dbReference type="GO" id="GO:0006302">
    <property type="term" value="P:double-strand break repair"/>
    <property type="evidence" value="ECO:0007669"/>
    <property type="project" value="InterPro"/>
</dbReference>
<dbReference type="EMBL" id="PGOZ01000010">
    <property type="protein sequence ID" value="PJI32324.1"/>
    <property type="molecule type" value="Genomic_DNA"/>
</dbReference>
<dbReference type="Proteomes" id="UP000242351">
    <property type="component" value="Unassembled WGS sequence"/>
</dbReference>
<keyword evidence="2" id="KW-0067">ATP-binding</keyword>
<comment type="caution">
    <text evidence="2">The sequence shown here is derived from an EMBL/GenBank/DDBJ whole genome shotgun (WGS) entry which is preliminary data.</text>
</comment>
<dbReference type="RefSeq" id="WP_100357764.1">
    <property type="nucleotide sequence ID" value="NZ_PGOZ01000010.1"/>
</dbReference>
<dbReference type="GO" id="GO:0005524">
    <property type="term" value="F:ATP binding"/>
    <property type="evidence" value="ECO:0007669"/>
    <property type="project" value="UniProtKB-KW"/>
</dbReference>
<keyword evidence="2" id="KW-0547">Nucleotide-binding</keyword>
<evidence type="ECO:0000313" key="2">
    <source>
        <dbReference type="EMBL" id="PJI32324.1"/>
    </source>
</evidence>
<protein>
    <submittedName>
        <fullName evidence="2">ATP-binding protein</fullName>
    </submittedName>
</protein>
<dbReference type="SUPFAM" id="SSF52540">
    <property type="entry name" value="P-loop containing nucleoside triphosphate hydrolases"/>
    <property type="match status" value="2"/>
</dbReference>
<dbReference type="InterPro" id="IPR038729">
    <property type="entry name" value="Rad50/SbcC_AAA"/>
</dbReference>
<dbReference type="Pfam" id="PF13476">
    <property type="entry name" value="AAA_23"/>
    <property type="match status" value="1"/>
</dbReference>
<sequence>MHIEALQLKHILHFPEIQLQLDYSQYPLTLILGNQGTGKTTLLRCAYQALTWFAARYRDSRAAGLVIPDQDIMQHRLQSKIDIRVGFPEEVSALTESSQTEAAQQQSFSWQVYKTLNSQGLGFSKAETAQLDSMLGLYQKARFNDPLLGLPLIAYYPADRFVNDVNLISKNNPAIFHTAYAYDIGAIPFTTFARFFEWLREVSDIENAQSAKIMDQILARALQQPEDIRGDELAWQIEKAQAQLHTPHLTALKNALSQVLPDISQIELKYQPRLQLMLTYQDKRFTFQQLPNSIRTWIALVGDIVRRLCLLNPNSLFPCQEGTGVLLIDAIDHQLDQDLAAEILPRLHQAFPNLQIIATGNRPELLEHAQAFQCLRLENKQLHPIHLESMKIQFDQIYAEMGLHTDPDAIPAEEALIETVTEPTTPLAVLQRIQQQLNPEQQQELLRLLAQDQPTLPQSL</sequence>
<gene>
    <name evidence="2" type="ORF">CU320_08925</name>
</gene>
<proteinExistence type="predicted"/>